<accession>A0A3A1UY58</accession>
<gene>
    <name evidence="1" type="ORF">D3P08_08430</name>
</gene>
<protein>
    <recommendedName>
        <fullName evidence="3">YtxH domain-containing protein</fullName>
    </recommendedName>
</protein>
<evidence type="ECO:0008006" key="3">
    <source>
        <dbReference type="Google" id="ProtNLM"/>
    </source>
</evidence>
<reference evidence="1 2" key="1">
    <citation type="submission" date="2018-09" db="EMBL/GenBank/DDBJ databases">
        <title>Paenibacillus aracenensis nov. sp. isolated from a cave in southern Spain.</title>
        <authorList>
            <person name="Jurado V."/>
            <person name="Gutierrez-Patricio S."/>
            <person name="Gonzalez-Pimentel J.L."/>
            <person name="Miller A.Z."/>
            <person name="Laiz L."/>
            <person name="Saiz-Jimenez C."/>
        </authorList>
    </citation>
    <scope>NUCLEOTIDE SEQUENCE [LARGE SCALE GENOMIC DNA]</scope>
    <source>
        <strain evidence="1 2">DSM 22867</strain>
    </source>
</reference>
<dbReference type="Proteomes" id="UP000266482">
    <property type="component" value="Unassembled WGS sequence"/>
</dbReference>
<dbReference type="AlphaFoldDB" id="A0A3A1UY58"/>
<evidence type="ECO:0000313" key="1">
    <source>
        <dbReference type="EMBL" id="RIX53458.1"/>
    </source>
</evidence>
<name>A0A3A1UY58_9BACL</name>
<proteinExistence type="predicted"/>
<keyword evidence="2" id="KW-1185">Reference proteome</keyword>
<comment type="caution">
    <text evidence="1">The sequence shown here is derived from an EMBL/GenBank/DDBJ whole genome shotgun (WGS) entry which is preliminary data.</text>
</comment>
<organism evidence="1 2">
    <name type="scientific">Paenibacillus nanensis</name>
    <dbReference type="NCBI Taxonomy" id="393251"/>
    <lineage>
        <taxon>Bacteria</taxon>
        <taxon>Bacillati</taxon>
        <taxon>Bacillota</taxon>
        <taxon>Bacilli</taxon>
        <taxon>Bacillales</taxon>
        <taxon>Paenibacillaceae</taxon>
        <taxon>Paenibacillus</taxon>
    </lineage>
</organism>
<dbReference type="RefSeq" id="WP_119599067.1">
    <property type="nucleotide sequence ID" value="NZ_QXQA01000004.1"/>
</dbReference>
<evidence type="ECO:0000313" key="2">
    <source>
        <dbReference type="Proteomes" id="UP000266482"/>
    </source>
</evidence>
<sequence length="105" mass="11035">MRMSGIMLGGLLGAAATLYLSRKRPGAMAWASSAMSDIASKSVTKVMNGGWKKEAAAALAPKHSEDTAAKSAAAWEQINAIVESDPSVKREVNKIKAESSSHSHH</sequence>
<dbReference type="EMBL" id="QXQA01000004">
    <property type="protein sequence ID" value="RIX53458.1"/>
    <property type="molecule type" value="Genomic_DNA"/>
</dbReference>
<dbReference type="OrthoDB" id="2679423at2"/>